<dbReference type="GO" id="GO:0035241">
    <property type="term" value="F:protein-arginine omega-N monomethyltransferase activity"/>
    <property type="evidence" value="ECO:0007669"/>
    <property type="project" value="TreeGrafter"/>
</dbReference>
<reference evidence="1" key="1">
    <citation type="journal article" date="2021" name="New Phytol.">
        <title>Evolutionary innovations through gain and loss of genes in the ectomycorrhizal Boletales.</title>
        <authorList>
            <person name="Wu G."/>
            <person name="Miyauchi S."/>
            <person name="Morin E."/>
            <person name="Kuo A."/>
            <person name="Drula E."/>
            <person name="Varga T."/>
            <person name="Kohler A."/>
            <person name="Feng B."/>
            <person name="Cao Y."/>
            <person name="Lipzen A."/>
            <person name="Daum C."/>
            <person name="Hundley H."/>
            <person name="Pangilinan J."/>
            <person name="Johnson J."/>
            <person name="Barry K."/>
            <person name="LaButti K."/>
            <person name="Ng V."/>
            <person name="Ahrendt S."/>
            <person name="Min B."/>
            <person name="Choi I.G."/>
            <person name="Park H."/>
            <person name="Plett J.M."/>
            <person name="Magnuson J."/>
            <person name="Spatafora J.W."/>
            <person name="Nagy L.G."/>
            <person name="Henrissat B."/>
            <person name="Grigoriev I.V."/>
            <person name="Yang Z.L."/>
            <person name="Xu J."/>
            <person name="Martin F.M."/>
        </authorList>
    </citation>
    <scope>NUCLEOTIDE SEQUENCE</scope>
    <source>
        <strain evidence="1">KKN 215</strain>
    </source>
</reference>
<evidence type="ECO:0000313" key="1">
    <source>
        <dbReference type="EMBL" id="KAH8102078.1"/>
    </source>
</evidence>
<dbReference type="PANTHER" id="PTHR35517">
    <property type="entry name" value="PROTEIN ARGININE N-METHYLTRANSFERASE SFM1"/>
    <property type="match status" value="1"/>
</dbReference>
<dbReference type="Pfam" id="PF04252">
    <property type="entry name" value="SFM1-like"/>
    <property type="match status" value="1"/>
</dbReference>
<dbReference type="EMBL" id="JAEVFJ010000010">
    <property type="protein sequence ID" value="KAH8102078.1"/>
    <property type="molecule type" value="Genomic_DNA"/>
</dbReference>
<comment type="caution">
    <text evidence="1">The sequence shown here is derived from an EMBL/GenBank/DDBJ whole genome shotgun (WGS) entry which is preliminary data.</text>
</comment>
<keyword evidence="1" id="KW-0808">Transferase</keyword>
<name>A0A8K0UQW5_9AGAR</name>
<protein>
    <submittedName>
        <fullName evidence="1">SAM-dependent RNA methyltransferase</fullName>
    </submittedName>
</protein>
<dbReference type="PANTHER" id="PTHR35517:SF1">
    <property type="entry name" value="PROTEIN ARGININE N-METHYLTRANSFERASE SFM1"/>
    <property type="match status" value="1"/>
</dbReference>
<dbReference type="GO" id="GO:0032259">
    <property type="term" value="P:methylation"/>
    <property type="evidence" value="ECO:0007669"/>
    <property type="project" value="UniProtKB-KW"/>
</dbReference>
<accession>A0A8K0UQW5</accession>
<dbReference type="Proteomes" id="UP000813824">
    <property type="component" value="Unassembled WGS sequence"/>
</dbReference>
<dbReference type="AlphaFoldDB" id="A0A8K0UQW5"/>
<dbReference type="InterPro" id="IPR007364">
    <property type="entry name" value="SFM1-like"/>
</dbReference>
<organism evidence="1 2">
    <name type="scientific">Cristinia sonorae</name>
    <dbReference type="NCBI Taxonomy" id="1940300"/>
    <lineage>
        <taxon>Eukaryota</taxon>
        <taxon>Fungi</taxon>
        <taxon>Dikarya</taxon>
        <taxon>Basidiomycota</taxon>
        <taxon>Agaricomycotina</taxon>
        <taxon>Agaricomycetes</taxon>
        <taxon>Agaricomycetidae</taxon>
        <taxon>Agaricales</taxon>
        <taxon>Pleurotineae</taxon>
        <taxon>Stephanosporaceae</taxon>
        <taxon>Cristinia</taxon>
    </lineage>
</organism>
<gene>
    <name evidence="1" type="ORF">BXZ70DRAFT_930153</name>
</gene>
<evidence type="ECO:0000313" key="2">
    <source>
        <dbReference type="Proteomes" id="UP000813824"/>
    </source>
</evidence>
<sequence length="224" mass="24953">MPFTYTIEHMEEDDEASKTIPRWVELEYKHMQTLAGPSSKVYFTHVSSTSKSSLDALFSPSPSPSSSTTPRATVSAFTQDVLSVLKTEGVPHEKVCLLDPKAPQELAPEDGDGRFEFFLFGGILGDDPPRDRTSELRALGFPSRHLGSVQMTTDTALGVTKLVVEDKIPLNEINYIDFPTIRFNSKESVEMPFRYIANGSDSEPILPPGMREHLHADLNQSFEF</sequence>
<keyword evidence="1" id="KW-0489">Methyltransferase</keyword>
<keyword evidence="2" id="KW-1185">Reference proteome</keyword>
<dbReference type="CDD" id="cd18090">
    <property type="entry name" value="Arginine_MT_Sfm1"/>
    <property type="match status" value="1"/>
</dbReference>
<dbReference type="OrthoDB" id="373498at2759"/>
<proteinExistence type="predicted"/>